<comment type="catalytic activity">
    <reaction evidence="6">
        <text>Exonucleolytic cleavage in either 5'- to 3'- or 3'- to 5'-direction to yield nucleoside 5'-phosphates.</text>
        <dbReference type="EC" id="3.1.11.6"/>
    </reaction>
</comment>
<evidence type="ECO:0000256" key="5">
    <source>
        <dbReference type="ARBA" id="ARBA00022839"/>
    </source>
</evidence>
<accession>A0AAQ3QT92</accession>
<feature type="coiled-coil region" evidence="7">
    <location>
        <begin position="48"/>
        <end position="75"/>
    </location>
</feature>
<dbReference type="EC" id="3.1.11.6" evidence="6"/>
<reference evidence="8 9" key="1">
    <citation type="submission" date="2023-10" db="EMBL/GenBank/DDBJ databases">
        <title>Rubellicoccus peritrichatus gen. nov., sp. nov., isolated from an algae of coral reef tank.</title>
        <authorList>
            <person name="Luo J."/>
        </authorList>
    </citation>
    <scope>NUCLEOTIDE SEQUENCE [LARGE SCALE GENOMIC DNA]</scope>
    <source>
        <strain evidence="8 9">CR14</strain>
    </source>
</reference>
<dbReference type="KEGG" id="puo:RZN69_20825"/>
<organism evidence="8 9">
    <name type="scientific">Rubellicoccus peritrichatus</name>
    <dbReference type="NCBI Taxonomy" id="3080537"/>
    <lineage>
        <taxon>Bacteria</taxon>
        <taxon>Pseudomonadati</taxon>
        <taxon>Verrucomicrobiota</taxon>
        <taxon>Opitutia</taxon>
        <taxon>Puniceicoccales</taxon>
        <taxon>Cerasicoccaceae</taxon>
        <taxon>Rubellicoccus</taxon>
    </lineage>
</organism>
<keyword evidence="5 6" id="KW-0269">Exonuclease</keyword>
<evidence type="ECO:0000256" key="2">
    <source>
        <dbReference type="ARBA" id="ARBA00022490"/>
    </source>
</evidence>
<dbReference type="GO" id="GO:0006308">
    <property type="term" value="P:DNA catabolic process"/>
    <property type="evidence" value="ECO:0007669"/>
    <property type="project" value="UniProtKB-UniRule"/>
</dbReference>
<comment type="similarity">
    <text evidence="1 6">Belongs to the XseB family.</text>
</comment>
<proteinExistence type="inferred from homology"/>
<dbReference type="Gene3D" id="1.10.287.1040">
    <property type="entry name" value="Exonuclease VII, small subunit"/>
    <property type="match status" value="1"/>
</dbReference>
<keyword evidence="2 6" id="KW-0963">Cytoplasm</keyword>
<dbReference type="GO" id="GO:0009318">
    <property type="term" value="C:exodeoxyribonuclease VII complex"/>
    <property type="evidence" value="ECO:0007669"/>
    <property type="project" value="UniProtKB-UniRule"/>
</dbReference>
<protein>
    <recommendedName>
        <fullName evidence="6">Exodeoxyribonuclease 7 small subunit</fullName>
        <ecNumber evidence="6">3.1.11.6</ecNumber>
    </recommendedName>
    <alternativeName>
        <fullName evidence="6">Exodeoxyribonuclease VII small subunit</fullName>
        <shortName evidence="6">Exonuclease VII small subunit</shortName>
    </alternativeName>
</protein>
<evidence type="ECO:0000313" key="9">
    <source>
        <dbReference type="Proteomes" id="UP001304300"/>
    </source>
</evidence>
<dbReference type="PIRSF" id="PIRSF006488">
    <property type="entry name" value="Exonuc_VII_S"/>
    <property type="match status" value="1"/>
</dbReference>
<comment type="subcellular location">
    <subcellularLocation>
        <location evidence="6">Cytoplasm</location>
    </subcellularLocation>
</comment>
<dbReference type="GO" id="GO:0005829">
    <property type="term" value="C:cytosol"/>
    <property type="evidence" value="ECO:0007669"/>
    <property type="project" value="TreeGrafter"/>
</dbReference>
<dbReference type="Proteomes" id="UP001304300">
    <property type="component" value="Chromosome"/>
</dbReference>
<gene>
    <name evidence="6 8" type="primary">xseB</name>
    <name evidence="8" type="ORF">RZN69_20825</name>
</gene>
<dbReference type="Pfam" id="PF02609">
    <property type="entry name" value="Exonuc_VII_S"/>
    <property type="match status" value="1"/>
</dbReference>
<comment type="subunit">
    <text evidence="6">Heterooligomer composed of large and small subunits.</text>
</comment>
<evidence type="ECO:0000256" key="6">
    <source>
        <dbReference type="HAMAP-Rule" id="MF_00337"/>
    </source>
</evidence>
<evidence type="ECO:0000256" key="3">
    <source>
        <dbReference type="ARBA" id="ARBA00022722"/>
    </source>
</evidence>
<name>A0AAQ3QT92_9BACT</name>
<dbReference type="NCBIfam" id="TIGR01280">
    <property type="entry name" value="xseB"/>
    <property type="match status" value="1"/>
</dbReference>
<dbReference type="AlphaFoldDB" id="A0AAQ3QT92"/>
<dbReference type="PANTHER" id="PTHR34137:SF1">
    <property type="entry name" value="EXODEOXYRIBONUCLEASE 7 SMALL SUBUNIT"/>
    <property type="match status" value="1"/>
</dbReference>
<dbReference type="PANTHER" id="PTHR34137">
    <property type="entry name" value="EXODEOXYRIBONUCLEASE 7 SMALL SUBUNIT"/>
    <property type="match status" value="1"/>
</dbReference>
<dbReference type="SUPFAM" id="SSF116842">
    <property type="entry name" value="XseB-like"/>
    <property type="match status" value="1"/>
</dbReference>
<dbReference type="HAMAP" id="MF_00337">
    <property type="entry name" value="Exonuc_7_S"/>
    <property type="match status" value="1"/>
</dbReference>
<dbReference type="InterPro" id="IPR003761">
    <property type="entry name" value="Exonuc_VII_S"/>
</dbReference>
<evidence type="ECO:0000256" key="4">
    <source>
        <dbReference type="ARBA" id="ARBA00022801"/>
    </source>
</evidence>
<keyword evidence="3 6" id="KW-0540">Nuclease</keyword>
<evidence type="ECO:0000313" key="8">
    <source>
        <dbReference type="EMBL" id="WOO41071.1"/>
    </source>
</evidence>
<evidence type="ECO:0000256" key="1">
    <source>
        <dbReference type="ARBA" id="ARBA00009998"/>
    </source>
</evidence>
<keyword evidence="9" id="KW-1185">Reference proteome</keyword>
<dbReference type="NCBIfam" id="NF002140">
    <property type="entry name" value="PRK00977.1-4"/>
    <property type="match status" value="1"/>
</dbReference>
<dbReference type="RefSeq" id="WP_317833426.1">
    <property type="nucleotide sequence ID" value="NZ_CP136920.1"/>
</dbReference>
<dbReference type="GO" id="GO:0008855">
    <property type="term" value="F:exodeoxyribonuclease VII activity"/>
    <property type="evidence" value="ECO:0007669"/>
    <property type="project" value="UniProtKB-UniRule"/>
</dbReference>
<sequence>MADEEPTAEETTFEDAIEQLEGLVDSMESGDVPLTDLVDKFEQGTKLLRHCQQKLGEAEQRVEILRKNEDSLALEPLTED</sequence>
<evidence type="ECO:0000256" key="7">
    <source>
        <dbReference type="SAM" id="Coils"/>
    </source>
</evidence>
<comment type="function">
    <text evidence="6">Bidirectionally degrades single-stranded DNA into large acid-insoluble oligonucleotides, which are then degraded further into small acid-soluble oligonucleotides.</text>
</comment>
<keyword evidence="4 6" id="KW-0378">Hydrolase</keyword>
<dbReference type="InterPro" id="IPR037004">
    <property type="entry name" value="Exonuc_VII_ssu_sf"/>
</dbReference>
<dbReference type="EMBL" id="CP136920">
    <property type="protein sequence ID" value="WOO41071.1"/>
    <property type="molecule type" value="Genomic_DNA"/>
</dbReference>
<keyword evidence="7" id="KW-0175">Coiled coil</keyword>